<dbReference type="PROSITE" id="PS51203">
    <property type="entry name" value="CS"/>
    <property type="match status" value="1"/>
</dbReference>
<dbReference type="Gene3D" id="2.60.40.790">
    <property type="match status" value="1"/>
</dbReference>
<reference evidence="3" key="1">
    <citation type="journal article" date="2015" name="Nature">
        <title>Complex archaea that bridge the gap between prokaryotes and eukaryotes.</title>
        <authorList>
            <person name="Spang A."/>
            <person name="Saw J.H."/>
            <person name="Jorgensen S.L."/>
            <person name="Zaremba-Niedzwiedzka K."/>
            <person name="Martijn J."/>
            <person name="Lind A.E."/>
            <person name="van Eijk R."/>
            <person name="Schleper C."/>
            <person name="Guy L."/>
            <person name="Ettema T.J."/>
        </authorList>
    </citation>
    <scope>NUCLEOTIDE SEQUENCE</scope>
</reference>
<comment type="caution">
    <text evidence="3">The sequence shown here is derived from an EMBL/GenBank/DDBJ whole genome shotgun (WGS) entry which is preliminary data.</text>
</comment>
<feature type="domain" description="SHSP" evidence="1">
    <location>
        <begin position="35"/>
        <end position="147"/>
    </location>
</feature>
<evidence type="ECO:0000313" key="3">
    <source>
        <dbReference type="EMBL" id="KKM78576.1"/>
    </source>
</evidence>
<dbReference type="EMBL" id="LAZR01008473">
    <property type="protein sequence ID" value="KKM78576.1"/>
    <property type="molecule type" value="Genomic_DNA"/>
</dbReference>
<feature type="domain" description="CS" evidence="2">
    <location>
        <begin position="39"/>
        <end position="146"/>
    </location>
</feature>
<dbReference type="CDD" id="cd06464">
    <property type="entry name" value="ACD_sHsps-like"/>
    <property type="match status" value="1"/>
</dbReference>
<dbReference type="InterPro" id="IPR007052">
    <property type="entry name" value="CS_dom"/>
</dbReference>
<organism evidence="3">
    <name type="scientific">marine sediment metagenome</name>
    <dbReference type="NCBI Taxonomy" id="412755"/>
    <lineage>
        <taxon>unclassified sequences</taxon>
        <taxon>metagenomes</taxon>
        <taxon>ecological metagenomes</taxon>
    </lineage>
</organism>
<dbReference type="AlphaFoldDB" id="A0A0F9KUU2"/>
<dbReference type="SUPFAM" id="SSF49764">
    <property type="entry name" value="HSP20-like chaperones"/>
    <property type="match status" value="1"/>
</dbReference>
<protein>
    <submittedName>
        <fullName evidence="3">Uncharacterized protein</fullName>
    </submittedName>
</protein>
<name>A0A0F9KUU2_9ZZZZ</name>
<sequence length="147" mass="16540">MKQQTTDIFSDFERIQERMEQAWRQVLGPPGAPRFSSPLIEPSVDVYETDDEVVVVAEIAGISEEEVEIVVDGKVLVLSGERKPGIGRPGRLYSQMEICHGPFRRELLLPAEVNPDEARAGYAQGMLEIVLPKVARHISRQVKFLVR</sequence>
<dbReference type="InterPro" id="IPR008978">
    <property type="entry name" value="HSP20-like_chaperone"/>
</dbReference>
<evidence type="ECO:0000259" key="1">
    <source>
        <dbReference type="PROSITE" id="PS01031"/>
    </source>
</evidence>
<evidence type="ECO:0000259" key="2">
    <source>
        <dbReference type="PROSITE" id="PS51203"/>
    </source>
</evidence>
<dbReference type="InterPro" id="IPR031107">
    <property type="entry name" value="Small_HSP"/>
</dbReference>
<dbReference type="PANTHER" id="PTHR11527">
    <property type="entry name" value="HEAT-SHOCK PROTEIN 20 FAMILY MEMBER"/>
    <property type="match status" value="1"/>
</dbReference>
<dbReference type="InterPro" id="IPR002068">
    <property type="entry name" value="A-crystallin/Hsp20_dom"/>
</dbReference>
<dbReference type="PROSITE" id="PS01031">
    <property type="entry name" value="SHSP"/>
    <property type="match status" value="1"/>
</dbReference>
<dbReference type="Pfam" id="PF00011">
    <property type="entry name" value="HSP20"/>
    <property type="match status" value="1"/>
</dbReference>
<proteinExistence type="predicted"/>
<gene>
    <name evidence="3" type="ORF">LCGC14_1358570</name>
</gene>
<accession>A0A0F9KUU2</accession>